<protein>
    <submittedName>
        <fullName evidence="1">Uncharacterized protein</fullName>
    </submittedName>
</protein>
<keyword evidence="2" id="KW-1185">Reference proteome</keyword>
<dbReference type="RefSeq" id="WP_344655258.1">
    <property type="nucleotide sequence ID" value="NZ_BAAAQM010000002.1"/>
</dbReference>
<comment type="caution">
    <text evidence="1">The sequence shown here is derived from an EMBL/GenBank/DDBJ whole genome shotgun (WGS) entry which is preliminary data.</text>
</comment>
<gene>
    <name evidence="1" type="ORF">GCM10009838_05210</name>
</gene>
<proteinExistence type="predicted"/>
<organism evidence="1 2">
    <name type="scientific">Catenulispora subtropica</name>
    <dbReference type="NCBI Taxonomy" id="450798"/>
    <lineage>
        <taxon>Bacteria</taxon>
        <taxon>Bacillati</taxon>
        <taxon>Actinomycetota</taxon>
        <taxon>Actinomycetes</taxon>
        <taxon>Catenulisporales</taxon>
        <taxon>Catenulisporaceae</taxon>
        <taxon>Catenulispora</taxon>
    </lineage>
</organism>
<dbReference type="EMBL" id="BAAAQM010000002">
    <property type="protein sequence ID" value="GAA1952972.1"/>
    <property type="molecule type" value="Genomic_DNA"/>
</dbReference>
<name>A0ABP5BV02_9ACTN</name>
<accession>A0ABP5BV02</accession>
<evidence type="ECO:0000313" key="2">
    <source>
        <dbReference type="Proteomes" id="UP001499854"/>
    </source>
</evidence>
<reference evidence="2" key="1">
    <citation type="journal article" date="2019" name="Int. J. Syst. Evol. Microbiol.">
        <title>The Global Catalogue of Microorganisms (GCM) 10K type strain sequencing project: providing services to taxonomists for standard genome sequencing and annotation.</title>
        <authorList>
            <consortium name="The Broad Institute Genomics Platform"/>
            <consortium name="The Broad Institute Genome Sequencing Center for Infectious Disease"/>
            <person name="Wu L."/>
            <person name="Ma J."/>
        </authorList>
    </citation>
    <scope>NUCLEOTIDE SEQUENCE [LARGE SCALE GENOMIC DNA]</scope>
    <source>
        <strain evidence="2">JCM 16013</strain>
    </source>
</reference>
<evidence type="ECO:0000313" key="1">
    <source>
        <dbReference type="EMBL" id="GAA1952972.1"/>
    </source>
</evidence>
<sequence>MGEDGSGGDHALRKTRPEARDVTAVRGAIGAIGVDARSHFARRALLIRGLMSGALDAADAVSSTRPAVELLGLLVPIDGLTERYLGGRDPAGLGVTASDFEGCRRELVAVVAAMFDRWWGEDPELWSRAVARAGAWRGTVTELVASAAGLEDRGRLPDGGKPRGRAPRWPRGVDASAVLLSMAPPGVVELFLDGCQGSEPSRGILTRMLDRGPVLPSFVDYALGGLATRAMVDAYLRNPVIDGAALRERVLRDPANVEVLQDVYLNRSADRALRVGCVRRAEAAGGFQPAFAARLVREEHDSGLMEPLLASGDPQLVHRLLKRLNGRLSTPALRWAGYATLARAAGPEPVWALEQERVGRLEKMAEPVRASMATGDVTPILAFAEAVPLTIGAAGTAMELGAPVIEPWPYTELIRRHVEGSPDRVRAVGTLRGWWGTEAELGAERGAELAAAQEAKRERV</sequence>
<dbReference type="Proteomes" id="UP001499854">
    <property type="component" value="Unassembled WGS sequence"/>
</dbReference>